<protein>
    <submittedName>
        <fullName evidence="1">Uncharacterized protein</fullName>
    </submittedName>
</protein>
<proteinExistence type="predicted"/>
<accession>A0A242M3Q0</accession>
<evidence type="ECO:0000313" key="2">
    <source>
        <dbReference type="Proteomes" id="UP000195221"/>
    </source>
</evidence>
<gene>
    <name evidence="1" type="ORF">PAMC26577_39770</name>
</gene>
<comment type="caution">
    <text evidence="1">The sequence shown here is derived from an EMBL/GenBank/DDBJ whole genome shotgun (WGS) entry which is preliminary data.</text>
</comment>
<organism evidence="1 2">
    <name type="scientific">Caballeronia sordidicola</name>
    <name type="common">Burkholderia sordidicola</name>
    <dbReference type="NCBI Taxonomy" id="196367"/>
    <lineage>
        <taxon>Bacteria</taxon>
        <taxon>Pseudomonadati</taxon>
        <taxon>Pseudomonadota</taxon>
        <taxon>Betaproteobacteria</taxon>
        <taxon>Burkholderiales</taxon>
        <taxon>Burkholderiaceae</taxon>
        <taxon>Caballeronia</taxon>
    </lineage>
</organism>
<dbReference type="AlphaFoldDB" id="A0A242M3Q0"/>
<reference evidence="1 2" key="1">
    <citation type="submission" date="2017-03" db="EMBL/GenBank/DDBJ databases">
        <title>Genome analysis of strain PAMC 26577.</title>
        <authorList>
            <person name="Oh H.-M."/>
            <person name="Yang J.-A."/>
        </authorList>
    </citation>
    <scope>NUCLEOTIDE SEQUENCE [LARGE SCALE GENOMIC DNA]</scope>
    <source>
        <strain evidence="1 2">PAMC 26577</strain>
    </source>
</reference>
<name>A0A242M3Q0_CABSO</name>
<evidence type="ECO:0000313" key="1">
    <source>
        <dbReference type="EMBL" id="OTP65377.1"/>
    </source>
</evidence>
<dbReference type="Proteomes" id="UP000195221">
    <property type="component" value="Unassembled WGS sequence"/>
</dbReference>
<sequence>MMLSSGYIAVRRARHALYGVDMVATFKIRGLWTPAAIQTLLRRANMRGSR</sequence>
<dbReference type="EMBL" id="NBTZ01000181">
    <property type="protein sequence ID" value="OTP65377.1"/>
    <property type="molecule type" value="Genomic_DNA"/>
</dbReference>